<dbReference type="InterPro" id="IPR050966">
    <property type="entry name" value="Glutamyl_endopeptidase"/>
</dbReference>
<evidence type="ECO:0000313" key="4">
    <source>
        <dbReference type="Proteomes" id="UP000266234"/>
    </source>
</evidence>
<dbReference type="InterPro" id="IPR043504">
    <property type="entry name" value="Peptidase_S1_PA_chymotrypsin"/>
</dbReference>
<dbReference type="EMBL" id="PXOG01000096">
    <property type="protein sequence ID" value="RGP77362.1"/>
    <property type="molecule type" value="Genomic_DNA"/>
</dbReference>
<keyword evidence="1" id="KW-0732">Signal</keyword>
<dbReference type="GO" id="GO:0004252">
    <property type="term" value="F:serine-type endopeptidase activity"/>
    <property type="evidence" value="ECO:0007669"/>
    <property type="project" value="InterPro"/>
</dbReference>
<evidence type="ECO:0000256" key="1">
    <source>
        <dbReference type="ARBA" id="ARBA00022729"/>
    </source>
</evidence>
<dbReference type="Pfam" id="PF00089">
    <property type="entry name" value="Trypsin"/>
    <property type="match status" value="1"/>
</dbReference>
<dbReference type="OrthoDB" id="3693942at2759"/>
<comment type="caution">
    <text evidence="3">The sequence shown here is derived from an EMBL/GenBank/DDBJ whole genome shotgun (WGS) entry which is preliminary data.</text>
</comment>
<evidence type="ECO:0000313" key="3">
    <source>
        <dbReference type="EMBL" id="RGP77362.1"/>
    </source>
</evidence>
<dbReference type="PANTHER" id="PTHR15462:SF8">
    <property type="entry name" value="SERINE PROTEASE"/>
    <property type="match status" value="1"/>
</dbReference>
<feature type="domain" description="Peptidase S1" evidence="2">
    <location>
        <begin position="83"/>
        <end position="259"/>
    </location>
</feature>
<dbReference type="InterPro" id="IPR009003">
    <property type="entry name" value="Peptidase_S1_PA"/>
</dbReference>
<keyword evidence="4" id="KW-1185">Reference proteome</keyword>
<proteinExistence type="predicted"/>
<dbReference type="STRING" id="694270.A0A395SZ64"/>
<dbReference type="PANTHER" id="PTHR15462">
    <property type="entry name" value="SERINE PROTEASE"/>
    <property type="match status" value="1"/>
</dbReference>
<dbReference type="SUPFAM" id="SSF50494">
    <property type="entry name" value="Trypsin-like serine proteases"/>
    <property type="match status" value="1"/>
</dbReference>
<dbReference type="InterPro" id="IPR001254">
    <property type="entry name" value="Trypsin_dom"/>
</dbReference>
<dbReference type="AlphaFoldDB" id="A0A395SZ64"/>
<name>A0A395SZ64_9HYPO</name>
<dbReference type="GO" id="GO:0006508">
    <property type="term" value="P:proteolysis"/>
    <property type="evidence" value="ECO:0007669"/>
    <property type="project" value="InterPro"/>
</dbReference>
<dbReference type="Gene3D" id="2.40.10.10">
    <property type="entry name" value="Trypsin-like serine proteases"/>
    <property type="match status" value="2"/>
</dbReference>
<sequence>MDSSTTETVYGRWSLQHVDPNHSQTPLSFSIGNQTGDGDNLASEDTRILVARNDIQPGGKYYSIVKLRIRFEGQDSQDPRWAQATGWLIRPDLVVTAGYCAFDHTYRFGKAIQVCAWAGYSGASSTGSPNVQFRSGVEIVTTKAWIDSDTNLANTIAFIRVDKQFNHIVPIQYEATPTLIDHLVLGIVGYPDDKTHHSELGALMYQDFDKATCDLTNTPQNMIQYNLFTYGDIEAQIGSPVLITNTNTAIGVHAGSPGGQSSATAIQGQYGNSFGGLLNAIDGSGTVMETVQGIDYVKV</sequence>
<dbReference type="Proteomes" id="UP000266234">
    <property type="component" value="Unassembled WGS sequence"/>
</dbReference>
<accession>A0A395SZ64</accession>
<protein>
    <submittedName>
        <fullName evidence="3">Glutamyl endopeptidase</fullName>
    </submittedName>
</protein>
<gene>
    <name evidence="3" type="ORF">FLONG3_4500</name>
</gene>
<evidence type="ECO:0000259" key="2">
    <source>
        <dbReference type="Pfam" id="PF00089"/>
    </source>
</evidence>
<reference evidence="3 4" key="1">
    <citation type="journal article" date="2018" name="PLoS Pathog.">
        <title>Evolution of structural diversity of trichothecenes, a family of toxins produced by plant pathogenic and entomopathogenic fungi.</title>
        <authorList>
            <person name="Proctor R.H."/>
            <person name="McCormick S.P."/>
            <person name="Kim H.S."/>
            <person name="Cardoza R.E."/>
            <person name="Stanley A.M."/>
            <person name="Lindo L."/>
            <person name="Kelly A."/>
            <person name="Brown D.W."/>
            <person name="Lee T."/>
            <person name="Vaughan M.M."/>
            <person name="Alexander N.J."/>
            <person name="Busman M."/>
            <person name="Gutierrez S."/>
        </authorList>
    </citation>
    <scope>NUCLEOTIDE SEQUENCE [LARGE SCALE GENOMIC DNA]</scope>
    <source>
        <strain evidence="3 4">NRRL 20695</strain>
    </source>
</reference>
<organism evidence="3 4">
    <name type="scientific">Fusarium longipes</name>
    <dbReference type="NCBI Taxonomy" id="694270"/>
    <lineage>
        <taxon>Eukaryota</taxon>
        <taxon>Fungi</taxon>
        <taxon>Dikarya</taxon>
        <taxon>Ascomycota</taxon>
        <taxon>Pezizomycotina</taxon>
        <taxon>Sordariomycetes</taxon>
        <taxon>Hypocreomycetidae</taxon>
        <taxon>Hypocreales</taxon>
        <taxon>Nectriaceae</taxon>
        <taxon>Fusarium</taxon>
    </lineage>
</organism>